<dbReference type="PANTHER" id="PTHR30158">
    <property type="entry name" value="ACRA/E-RELATED COMPONENT OF DRUG EFFLUX TRANSPORTER"/>
    <property type="match status" value="1"/>
</dbReference>
<dbReference type="RefSeq" id="WP_326508280.1">
    <property type="nucleotide sequence ID" value="NZ_JAWIIV010000020.1"/>
</dbReference>
<feature type="compositionally biased region" description="Low complexity" evidence="3">
    <location>
        <begin position="383"/>
        <end position="410"/>
    </location>
</feature>
<dbReference type="Gene3D" id="2.40.30.170">
    <property type="match status" value="1"/>
</dbReference>
<reference evidence="8 9" key="1">
    <citation type="submission" date="2023-10" db="EMBL/GenBank/DDBJ databases">
        <title>Noviherbaspirillum sp. CPCC 100848 genome assembly.</title>
        <authorList>
            <person name="Li X.Y."/>
            <person name="Fang X.M."/>
        </authorList>
    </citation>
    <scope>NUCLEOTIDE SEQUENCE [LARGE SCALE GENOMIC DNA]</scope>
    <source>
        <strain evidence="8 9">CPCC 100848</strain>
    </source>
</reference>
<dbReference type="InterPro" id="IPR006143">
    <property type="entry name" value="RND_pump_MFP"/>
</dbReference>
<dbReference type="Pfam" id="PF25876">
    <property type="entry name" value="HH_MFP_RND"/>
    <property type="match status" value="1"/>
</dbReference>
<dbReference type="EMBL" id="JAWIIV010000020">
    <property type="protein sequence ID" value="MEC4721591.1"/>
    <property type="molecule type" value="Genomic_DNA"/>
</dbReference>
<name>A0ABU6JD78_9BURK</name>
<evidence type="ECO:0000256" key="3">
    <source>
        <dbReference type="SAM" id="MobiDB-lite"/>
    </source>
</evidence>
<sequence>MRALYRYTPLAGLLAAALNLSGCGEQLASAHAQAPGGMPPPEVSIVTAAPERLTLTDELPGRLEATRVAEVRARAAGIVTKRAFREGSEVKAGELLFRIDPAPFEAAVSSAQAALARAEANYSQASTTAQRYKPLVETNAISKQEYDTALATQKQAAADVQAAKAALVTARLNLGYATVNAPISGRIGRALVTEGALVGQGTATPLATIQQLDPIYVNITQSASEALKLRRAMSAGQLQKAGKDEAKVTIVLEDGEAYPQAGKLLFSDQTVDPSTGAITLRALVPNPDRFLLPGMYVRTRVEQAVRENAITLPQQAVQRTPKGASVMVVGADNKVTPLPVKADTALGNKWVISEGLKGGERVIVEGFQKAQPGTVVKAVPWKQTGAPAPAQPTAQPAVPQGGQQQSAQTK</sequence>
<dbReference type="Pfam" id="PF25944">
    <property type="entry name" value="Beta-barrel_RND"/>
    <property type="match status" value="1"/>
</dbReference>
<feature type="region of interest" description="Disordered" evidence="3">
    <location>
        <begin position="382"/>
        <end position="410"/>
    </location>
</feature>
<evidence type="ECO:0000259" key="4">
    <source>
        <dbReference type="Pfam" id="PF25876"/>
    </source>
</evidence>
<dbReference type="Gene3D" id="2.40.50.100">
    <property type="match status" value="1"/>
</dbReference>
<proteinExistence type="inferred from homology"/>
<feature type="domain" description="Multidrug resistance protein MdtA-like C-terminal permuted SH3" evidence="7">
    <location>
        <begin position="308"/>
        <end position="369"/>
    </location>
</feature>
<evidence type="ECO:0000313" key="8">
    <source>
        <dbReference type="EMBL" id="MEC4721591.1"/>
    </source>
</evidence>
<keyword evidence="9" id="KW-1185">Reference proteome</keyword>
<evidence type="ECO:0000259" key="7">
    <source>
        <dbReference type="Pfam" id="PF25967"/>
    </source>
</evidence>
<evidence type="ECO:0000256" key="2">
    <source>
        <dbReference type="ARBA" id="ARBA00009477"/>
    </source>
</evidence>
<dbReference type="InterPro" id="IPR058625">
    <property type="entry name" value="MdtA-like_BSH"/>
</dbReference>
<dbReference type="Pfam" id="PF25967">
    <property type="entry name" value="RND-MFP_C"/>
    <property type="match status" value="1"/>
</dbReference>
<dbReference type="Pfam" id="PF25917">
    <property type="entry name" value="BSH_RND"/>
    <property type="match status" value="1"/>
</dbReference>
<evidence type="ECO:0000313" key="9">
    <source>
        <dbReference type="Proteomes" id="UP001352263"/>
    </source>
</evidence>
<organism evidence="8 9">
    <name type="scientific">Noviherbaspirillum album</name>
    <dbReference type="NCBI Taxonomy" id="3080276"/>
    <lineage>
        <taxon>Bacteria</taxon>
        <taxon>Pseudomonadati</taxon>
        <taxon>Pseudomonadota</taxon>
        <taxon>Betaproteobacteria</taxon>
        <taxon>Burkholderiales</taxon>
        <taxon>Oxalobacteraceae</taxon>
        <taxon>Noviherbaspirillum</taxon>
    </lineage>
</organism>
<gene>
    <name evidence="8" type="ORF">RY831_20705</name>
</gene>
<dbReference type="Proteomes" id="UP001352263">
    <property type="component" value="Unassembled WGS sequence"/>
</dbReference>
<comment type="subcellular location">
    <subcellularLocation>
        <location evidence="1">Cell envelope</location>
    </subcellularLocation>
</comment>
<dbReference type="NCBIfam" id="TIGR01730">
    <property type="entry name" value="RND_mfp"/>
    <property type="match status" value="1"/>
</dbReference>
<feature type="domain" description="Multidrug resistance protein MdtA-like barrel-sandwich hybrid" evidence="5">
    <location>
        <begin position="67"/>
        <end position="210"/>
    </location>
</feature>
<dbReference type="InterPro" id="IPR058626">
    <property type="entry name" value="MdtA-like_b-barrel"/>
</dbReference>
<evidence type="ECO:0000259" key="5">
    <source>
        <dbReference type="Pfam" id="PF25917"/>
    </source>
</evidence>
<dbReference type="PANTHER" id="PTHR30158:SF3">
    <property type="entry name" value="MULTIDRUG EFFLUX PUMP SUBUNIT ACRA-RELATED"/>
    <property type="match status" value="1"/>
</dbReference>
<dbReference type="SUPFAM" id="SSF111369">
    <property type="entry name" value="HlyD-like secretion proteins"/>
    <property type="match status" value="1"/>
</dbReference>
<dbReference type="Gene3D" id="2.40.420.20">
    <property type="match status" value="1"/>
</dbReference>
<comment type="caution">
    <text evidence="8">The sequence shown here is derived from an EMBL/GenBank/DDBJ whole genome shotgun (WGS) entry which is preliminary data.</text>
</comment>
<dbReference type="Gene3D" id="1.10.287.470">
    <property type="entry name" value="Helix hairpin bin"/>
    <property type="match status" value="1"/>
</dbReference>
<protein>
    <submittedName>
        <fullName evidence="8">Efflux RND transporter periplasmic adaptor subunit</fullName>
    </submittedName>
</protein>
<dbReference type="InterPro" id="IPR058627">
    <property type="entry name" value="MdtA-like_C"/>
</dbReference>
<dbReference type="InterPro" id="IPR058624">
    <property type="entry name" value="MdtA-like_HH"/>
</dbReference>
<comment type="similarity">
    <text evidence="2">Belongs to the membrane fusion protein (MFP) (TC 8.A.1) family.</text>
</comment>
<feature type="domain" description="Multidrug resistance protein MdtA-like beta-barrel" evidence="6">
    <location>
        <begin position="214"/>
        <end position="303"/>
    </location>
</feature>
<feature type="domain" description="Multidrug resistance protein MdtA-like alpha-helical hairpin" evidence="4">
    <location>
        <begin position="109"/>
        <end position="177"/>
    </location>
</feature>
<evidence type="ECO:0000256" key="1">
    <source>
        <dbReference type="ARBA" id="ARBA00004196"/>
    </source>
</evidence>
<evidence type="ECO:0000259" key="6">
    <source>
        <dbReference type="Pfam" id="PF25944"/>
    </source>
</evidence>
<accession>A0ABU6JD78</accession>